<keyword evidence="2" id="KW-1185">Reference proteome</keyword>
<name>A0ABT5WDB1_9GAMM</name>
<organism evidence="1 2">
    <name type="scientific">Marinomonas maritima</name>
    <dbReference type="NCBI Taxonomy" id="2940935"/>
    <lineage>
        <taxon>Bacteria</taxon>
        <taxon>Pseudomonadati</taxon>
        <taxon>Pseudomonadota</taxon>
        <taxon>Gammaproteobacteria</taxon>
        <taxon>Oceanospirillales</taxon>
        <taxon>Oceanospirillaceae</taxon>
        <taxon>Marinomonas</taxon>
    </lineage>
</organism>
<gene>
    <name evidence="1" type="ORF">M3I01_001515</name>
</gene>
<protein>
    <submittedName>
        <fullName evidence="1">Uncharacterized protein</fullName>
    </submittedName>
</protein>
<dbReference type="Proteomes" id="UP001139522">
    <property type="component" value="Unassembled WGS sequence"/>
</dbReference>
<dbReference type="EMBL" id="JAMZEG020000001">
    <property type="protein sequence ID" value="MDE8601606.1"/>
    <property type="molecule type" value="Genomic_DNA"/>
</dbReference>
<accession>A0ABT5WDB1</accession>
<dbReference type="RefSeq" id="WP_255893792.1">
    <property type="nucleotide sequence ID" value="NZ_JAMZEG020000001.1"/>
</dbReference>
<proteinExistence type="predicted"/>
<reference evidence="1" key="1">
    <citation type="submission" date="2023-01" db="EMBL/GenBank/DDBJ databases">
        <title>Psychroserpens sp. MSW6 and Marinomonas sp. RSW2, isolated from seawater.</title>
        <authorList>
            <person name="Kristyanto S."/>
            <person name="Jung J."/>
            <person name="Kim J.M."/>
            <person name="Jeon C.O."/>
        </authorList>
    </citation>
    <scope>NUCLEOTIDE SEQUENCE</scope>
    <source>
        <strain evidence="1">RSW2</strain>
    </source>
</reference>
<evidence type="ECO:0000313" key="2">
    <source>
        <dbReference type="Proteomes" id="UP001139522"/>
    </source>
</evidence>
<sequence>MAEKNKKIQKLIRDILKELGWSVPKFATKYLTDTSEHDASEDEYRSCVERVKKHLSRDSTKVEVLETYLTYLLKTSEFKSLEEAGKVKWLETETHILEDYQKLISSEDDPARKKVLEVASAYALSIGTAWDFHIVSIDADEFYEKRYIVLWDADVGFNHGSGSWGTAMCEVVESHFGYPFVRTSNHHFQTGMRCVKKVLGYNAGVLTLMGLNYGPNDPNNHPSVKCIVEMLECDSKWVIKDQRQIVL</sequence>
<comment type="caution">
    <text evidence="1">The sequence shown here is derived from an EMBL/GenBank/DDBJ whole genome shotgun (WGS) entry which is preliminary data.</text>
</comment>
<evidence type="ECO:0000313" key="1">
    <source>
        <dbReference type="EMBL" id="MDE8601606.1"/>
    </source>
</evidence>